<keyword evidence="2" id="KW-0812">Transmembrane</keyword>
<evidence type="ECO:0000313" key="5">
    <source>
        <dbReference type="Proteomes" id="UP000824193"/>
    </source>
</evidence>
<evidence type="ECO:0000256" key="1">
    <source>
        <dbReference type="SAM" id="MobiDB-lite"/>
    </source>
</evidence>
<feature type="domain" description="Beta-lactamase class A catalytic" evidence="3">
    <location>
        <begin position="98"/>
        <end position="146"/>
    </location>
</feature>
<dbReference type="Pfam" id="PF13354">
    <property type="entry name" value="Beta-lactamase2"/>
    <property type="match status" value="2"/>
</dbReference>
<gene>
    <name evidence="4" type="ORF">H9865_00855</name>
</gene>
<feature type="region of interest" description="Disordered" evidence="1">
    <location>
        <begin position="45"/>
        <end position="75"/>
    </location>
</feature>
<reference evidence="4" key="1">
    <citation type="journal article" date="2021" name="PeerJ">
        <title>Extensive microbial diversity within the chicken gut microbiome revealed by metagenomics and culture.</title>
        <authorList>
            <person name="Gilroy R."/>
            <person name="Ravi A."/>
            <person name="Getino M."/>
            <person name="Pursley I."/>
            <person name="Horton D.L."/>
            <person name="Alikhan N.F."/>
            <person name="Baker D."/>
            <person name="Gharbi K."/>
            <person name="Hall N."/>
            <person name="Watson M."/>
            <person name="Adriaenssens E.M."/>
            <person name="Foster-Nyarko E."/>
            <person name="Jarju S."/>
            <person name="Secka A."/>
            <person name="Antonio M."/>
            <person name="Oren A."/>
            <person name="Chaudhuri R.R."/>
            <person name="La Ragione R."/>
            <person name="Hildebrand F."/>
            <person name="Pallen M.J."/>
        </authorList>
    </citation>
    <scope>NUCLEOTIDE SEQUENCE</scope>
    <source>
        <strain evidence="4">2239</strain>
    </source>
</reference>
<dbReference type="Proteomes" id="UP000824193">
    <property type="component" value="Unassembled WGS sequence"/>
</dbReference>
<keyword evidence="4" id="KW-0378">Hydrolase</keyword>
<dbReference type="SUPFAM" id="SSF56601">
    <property type="entry name" value="beta-lactamase/transpeptidase-like"/>
    <property type="match status" value="1"/>
</dbReference>
<dbReference type="AlphaFoldDB" id="A0A9D1V2R3"/>
<dbReference type="InterPro" id="IPR045155">
    <property type="entry name" value="Beta-lactam_cat"/>
</dbReference>
<evidence type="ECO:0000313" key="4">
    <source>
        <dbReference type="EMBL" id="HIX04649.1"/>
    </source>
</evidence>
<evidence type="ECO:0000256" key="2">
    <source>
        <dbReference type="SAM" id="Phobius"/>
    </source>
</evidence>
<accession>A0A9D1V2R3</accession>
<dbReference type="GO" id="GO:0030655">
    <property type="term" value="P:beta-lactam antibiotic catabolic process"/>
    <property type="evidence" value="ECO:0007669"/>
    <property type="project" value="InterPro"/>
</dbReference>
<dbReference type="PANTHER" id="PTHR35333">
    <property type="entry name" value="BETA-LACTAMASE"/>
    <property type="match status" value="1"/>
</dbReference>
<feature type="compositionally biased region" description="Pro residues" evidence="1">
    <location>
        <begin position="61"/>
        <end position="73"/>
    </location>
</feature>
<reference evidence="4" key="2">
    <citation type="submission" date="2021-04" db="EMBL/GenBank/DDBJ databases">
        <authorList>
            <person name="Gilroy R."/>
        </authorList>
    </citation>
    <scope>NUCLEOTIDE SEQUENCE</scope>
    <source>
        <strain evidence="4">2239</strain>
    </source>
</reference>
<feature type="transmembrane region" description="Helical" evidence="2">
    <location>
        <begin position="12"/>
        <end position="34"/>
    </location>
</feature>
<dbReference type="EMBL" id="DXFW01000002">
    <property type="protein sequence ID" value="HIX04649.1"/>
    <property type="molecule type" value="Genomic_DNA"/>
</dbReference>
<feature type="domain" description="Beta-lactamase class A catalytic" evidence="3">
    <location>
        <begin position="155"/>
        <end position="283"/>
    </location>
</feature>
<dbReference type="Gene3D" id="3.40.710.10">
    <property type="entry name" value="DD-peptidase/beta-lactamase superfamily"/>
    <property type="match status" value="1"/>
</dbReference>
<dbReference type="PANTHER" id="PTHR35333:SF3">
    <property type="entry name" value="BETA-LACTAMASE-TYPE TRANSPEPTIDASE FOLD CONTAINING PROTEIN"/>
    <property type="match status" value="1"/>
</dbReference>
<dbReference type="InterPro" id="IPR000871">
    <property type="entry name" value="Beta-lactam_class-A"/>
</dbReference>
<keyword evidence="2" id="KW-1133">Transmembrane helix</keyword>
<sequence length="314" mass="34092">MAEKKQTTKKSSPALTLVLLVLAVFAMLAALWYYSGSALPVDGEDVGSVSAAQPEDETPATPAPTPSPEPTPLPETLLTDEAAATLDAFLDAQPGTVSVWLQDLTTGDTYTYGESSGFYCASTLKAPYALWLAQRDEAGEIDLDTEWNGSTGWDRIYTMITVSSNDAAHGLAGMWPATADTGFQDFLTQLGFTAPEGCEITQEEGIHGWTTAQDGGLSMLALYEYFETDTENARRLKETFLEAQHDYLWFPAPAAKKYGSWDNAFHDMGIVYSERPYILSVFTSYGTQDEPPAEGIEMMQQFGHLVAGVLGQGE</sequence>
<proteinExistence type="predicted"/>
<protein>
    <submittedName>
        <fullName evidence="4">Class A beta-lactamase-related serine hydrolase</fullName>
    </submittedName>
</protein>
<dbReference type="GO" id="GO:0046677">
    <property type="term" value="P:response to antibiotic"/>
    <property type="evidence" value="ECO:0007669"/>
    <property type="project" value="InterPro"/>
</dbReference>
<keyword evidence="2" id="KW-0472">Membrane</keyword>
<organism evidence="4 5">
    <name type="scientific">Candidatus Allofournierella pullicola</name>
    <dbReference type="NCBI Taxonomy" id="2838596"/>
    <lineage>
        <taxon>Bacteria</taxon>
        <taxon>Bacillati</taxon>
        <taxon>Bacillota</taxon>
        <taxon>Clostridia</taxon>
        <taxon>Eubacteriales</taxon>
        <taxon>Oscillospiraceae</taxon>
        <taxon>Allofournierella</taxon>
    </lineage>
</organism>
<evidence type="ECO:0000259" key="3">
    <source>
        <dbReference type="Pfam" id="PF13354"/>
    </source>
</evidence>
<dbReference type="InterPro" id="IPR012338">
    <property type="entry name" value="Beta-lactam/transpept-like"/>
</dbReference>
<dbReference type="GO" id="GO:0008800">
    <property type="term" value="F:beta-lactamase activity"/>
    <property type="evidence" value="ECO:0007669"/>
    <property type="project" value="InterPro"/>
</dbReference>
<comment type="caution">
    <text evidence="4">The sequence shown here is derived from an EMBL/GenBank/DDBJ whole genome shotgun (WGS) entry which is preliminary data.</text>
</comment>
<name>A0A9D1V2R3_9FIRM</name>